<evidence type="ECO:0000313" key="8">
    <source>
        <dbReference type="Proteomes" id="UP001144204"/>
    </source>
</evidence>
<feature type="transmembrane region" description="Helical" evidence="6">
    <location>
        <begin position="309"/>
        <end position="342"/>
    </location>
</feature>
<evidence type="ECO:0000256" key="6">
    <source>
        <dbReference type="SAM" id="Phobius"/>
    </source>
</evidence>
<feature type="transmembrane region" description="Helical" evidence="6">
    <location>
        <begin position="33"/>
        <end position="55"/>
    </location>
</feature>
<dbReference type="Pfam" id="PF13520">
    <property type="entry name" value="AA_permease_2"/>
    <property type="match status" value="1"/>
</dbReference>
<feature type="transmembrane region" description="Helical" evidence="6">
    <location>
        <begin position="61"/>
        <end position="81"/>
    </location>
</feature>
<dbReference type="InterPro" id="IPR002293">
    <property type="entry name" value="AA/rel_permease1"/>
</dbReference>
<dbReference type="GO" id="GO:0015171">
    <property type="term" value="F:amino acid transmembrane transporter activity"/>
    <property type="evidence" value="ECO:0007669"/>
    <property type="project" value="TreeGrafter"/>
</dbReference>
<evidence type="ECO:0000256" key="1">
    <source>
        <dbReference type="ARBA" id="ARBA00004141"/>
    </source>
</evidence>
<protein>
    <submittedName>
        <fullName evidence="7">Amino acid permease</fullName>
    </submittedName>
</protein>
<feature type="transmembrane region" description="Helical" evidence="6">
    <location>
        <begin position="362"/>
        <end position="383"/>
    </location>
</feature>
<dbReference type="PANTHER" id="PTHR43243">
    <property type="entry name" value="INNER MEMBRANE TRANSPORTER YGJI-RELATED"/>
    <property type="match status" value="1"/>
</dbReference>
<dbReference type="AlphaFoldDB" id="A0A9W6B3L6"/>
<evidence type="ECO:0000256" key="5">
    <source>
        <dbReference type="ARBA" id="ARBA00023136"/>
    </source>
</evidence>
<keyword evidence="8" id="KW-1185">Reference proteome</keyword>
<reference evidence="7" key="2">
    <citation type="journal article" date="2023" name="PLoS ONE">
        <title>Philodulcilactobacillus myokoensis gen. nov., sp. nov., a fructophilic, acidophilic, and agar-phobic lactic acid bacterium isolated from fermented vegetable extracts.</title>
        <authorList>
            <person name="Kouya T."/>
            <person name="Ishiyama Y."/>
            <person name="Ohashi S."/>
            <person name="Kumakubo R."/>
            <person name="Yamazaki T."/>
            <person name="Otaki T."/>
        </authorList>
    </citation>
    <scope>NUCLEOTIDE SEQUENCE</scope>
    <source>
        <strain evidence="7">WR16-4</strain>
    </source>
</reference>
<keyword evidence="2" id="KW-0813">Transport</keyword>
<proteinExistence type="predicted"/>
<evidence type="ECO:0000256" key="3">
    <source>
        <dbReference type="ARBA" id="ARBA00022692"/>
    </source>
</evidence>
<feature type="transmembrane region" description="Helical" evidence="6">
    <location>
        <begin position="93"/>
        <end position="125"/>
    </location>
</feature>
<dbReference type="Proteomes" id="UP001144204">
    <property type="component" value="Unassembled WGS sequence"/>
</dbReference>
<comment type="caution">
    <text evidence="7">The sequence shown here is derived from an EMBL/GenBank/DDBJ whole genome shotgun (WGS) entry which is preliminary data.</text>
</comment>
<evidence type="ECO:0000256" key="2">
    <source>
        <dbReference type="ARBA" id="ARBA00022448"/>
    </source>
</evidence>
<evidence type="ECO:0000313" key="7">
    <source>
        <dbReference type="EMBL" id="GLB47611.1"/>
    </source>
</evidence>
<dbReference type="Gene3D" id="1.20.1740.10">
    <property type="entry name" value="Amino acid/polyamine transporter I"/>
    <property type="match status" value="1"/>
</dbReference>
<feature type="transmembrane region" description="Helical" evidence="6">
    <location>
        <begin position="227"/>
        <end position="247"/>
    </location>
</feature>
<keyword evidence="3 6" id="KW-0812">Transmembrane</keyword>
<dbReference type="RefSeq" id="WP_286137145.1">
    <property type="nucleotide sequence ID" value="NZ_BRPL01000004.1"/>
</dbReference>
<comment type="subcellular location">
    <subcellularLocation>
        <location evidence="1">Membrane</location>
        <topology evidence="1">Multi-pass membrane protein</topology>
    </subcellularLocation>
</comment>
<keyword evidence="4 6" id="KW-1133">Transmembrane helix</keyword>
<evidence type="ECO:0000256" key="4">
    <source>
        <dbReference type="ARBA" id="ARBA00022989"/>
    </source>
</evidence>
<organism evidence="7 8">
    <name type="scientific">Philodulcilactobacillus myokoensis</name>
    <dbReference type="NCBI Taxonomy" id="2929573"/>
    <lineage>
        <taxon>Bacteria</taxon>
        <taxon>Bacillati</taxon>
        <taxon>Bacillota</taxon>
        <taxon>Bacilli</taxon>
        <taxon>Lactobacillales</taxon>
        <taxon>Lactobacillaceae</taxon>
        <taxon>Philodulcilactobacillus</taxon>
    </lineage>
</organism>
<keyword evidence="5 6" id="KW-0472">Membrane</keyword>
<dbReference type="PANTHER" id="PTHR43243:SF4">
    <property type="entry name" value="CATIONIC AMINO ACID TRANSPORTER 4"/>
    <property type="match status" value="1"/>
</dbReference>
<reference evidence="7" key="1">
    <citation type="submission" date="2022-07" db="EMBL/GenBank/DDBJ databases">
        <authorList>
            <person name="Kouya T."/>
            <person name="Ishiyama Y."/>
        </authorList>
    </citation>
    <scope>NUCLEOTIDE SEQUENCE</scope>
    <source>
        <strain evidence="7">WR16-4</strain>
    </source>
</reference>
<feature type="transmembrane region" description="Helical" evidence="6">
    <location>
        <begin position="389"/>
        <end position="408"/>
    </location>
</feature>
<dbReference type="GO" id="GO:0016020">
    <property type="term" value="C:membrane"/>
    <property type="evidence" value="ECO:0007669"/>
    <property type="project" value="UniProtKB-SubCell"/>
</dbReference>
<name>A0A9W6B3L6_9LACO</name>
<feature type="transmembrane region" description="Helical" evidence="6">
    <location>
        <begin position="268"/>
        <end position="289"/>
    </location>
</feature>
<accession>A0A9W6B3L6</accession>
<feature type="transmembrane region" description="Helical" evidence="6">
    <location>
        <begin position="186"/>
        <end position="207"/>
    </location>
</feature>
<dbReference type="EMBL" id="BRPL01000004">
    <property type="protein sequence ID" value="GLB47611.1"/>
    <property type="molecule type" value="Genomic_DNA"/>
</dbReference>
<dbReference type="PIRSF" id="PIRSF006060">
    <property type="entry name" value="AA_transporter"/>
    <property type="match status" value="1"/>
</dbReference>
<feature type="transmembrane region" description="Helical" evidence="6">
    <location>
        <begin position="428"/>
        <end position="446"/>
    </location>
</feature>
<sequence length="487" mass="52152">MKNIFDKMNTKVDYHFYQKKDKNLQRTMGVKDFLALGLGTILSTAIFTLPGIVAAEYTGPSVVISFILAAVVAGLVAMNYAEMASALPFAGSAYSWISVVFGKFWGWIVGWALIAEYVIAVAFVASGLSSNLRGLVSPIGLVLPNSLSNPLGTNGGIVDIVAVAAVAIVAFVLFRGDKSTSKITDTLVILKLLAIITFVVVGATAIKTSNYFPFIPKSHPNANGTTFGGWGGIYAGMSTIFLAYIGFDSIASNSAEAKNPQKTMPRGIIGSLVIGTLFYIAVSLVLVGMFKYSVYANNSEPVGWALREIGHTVTATVVQAVAILGMFTALIAMMMAGSRLIYSFGRDGMLPKKVGNLNTRHLPSIAIWVITIVGIVLGAVFPFTFLAELISAGTLIAFMFVSLGLYPLRKREGKTLPEASFKAPFYPVFPFLGFLGALGIFCGLDIEAKTYSIVWFVIGVIIYFAYSVRHSVQDDAVKTNSSSNTEK</sequence>
<feature type="transmembrane region" description="Helical" evidence="6">
    <location>
        <begin position="156"/>
        <end position="174"/>
    </location>
</feature>
<gene>
    <name evidence="7" type="ORF">WR164_15900</name>
</gene>
<feature type="transmembrane region" description="Helical" evidence="6">
    <location>
        <begin position="452"/>
        <end position="468"/>
    </location>
</feature>